<feature type="domain" description="Valyl-tRNA synthetase tRNA-binding arm" evidence="15">
    <location>
        <begin position="819"/>
        <end position="881"/>
    </location>
</feature>
<keyword evidence="9 12" id="KW-0030">Aminoacyl-tRNA synthetase</keyword>
<keyword evidence="6 12" id="KW-0067">ATP-binding</keyword>
<gene>
    <name evidence="12" type="primary">valS</name>
    <name evidence="16" type="ordered locus">Slip_0680</name>
</gene>
<dbReference type="InterPro" id="IPR013155">
    <property type="entry name" value="M/V/L/I-tRNA-synth_anticd-bd"/>
</dbReference>
<dbReference type="FunFam" id="3.40.50.620:FF:000032">
    <property type="entry name" value="Valine--tRNA ligase"/>
    <property type="match status" value="1"/>
</dbReference>
<dbReference type="Pfam" id="PF08264">
    <property type="entry name" value="Anticodon_1"/>
    <property type="match status" value="1"/>
</dbReference>
<dbReference type="GO" id="GO:0002161">
    <property type="term" value="F:aminoacyl-tRNA deacylase activity"/>
    <property type="evidence" value="ECO:0007669"/>
    <property type="project" value="InterPro"/>
</dbReference>
<sequence length="884" mass="102629">MEPGREIPSVYEPAKVESKWYQYWTEKGYFTPRVDASRPRFSMVIPPPNVTGSLHLGHALNNTLQDILARWRRMQGYNTLWLPGTDHAGIATQARVEESLAQEGLSKYDLGRERFLERVWAWKNTYGDKIISQLKMLGCSCDWSRERFTMDEGCSEAVKEVFVRLYEKGLIYRGDYIINWCPKCQTTISDIEVEHEDRSGNLWYIRYPIEGSEVSIVVATTRPETMLGDTGVAVHPDDERYRHLVGRYAILPIIGRRLPIVADEYVDRNFGTGAVKVTPAHDPNDFEMGLRHNLERVSVIGMDATMTEAAGPYQGLDRYECRQRLVADLEQKGFLVKVEEHEHAVGQCYRCETVVEPLVSKQWFVKMKPLAEPAIKAVVEGRIRFVPSRFTKVYLNWMENIRDWCISRQLWWGHRIPVWYCQDCGQEICAKEEPQRCTNCGQSNLVQDPDVLDTWFSSALWPFSTLGWPAPTSDLEYFYPTDVLVTGRDIIFFWVARMIFSGLEFMREVPFYDVLIHGLILDALGRKMSKSLGNGIDPIDVIDKYGADTLRFSLITGSTPGNDIRFHWEKVENTRNFANKIWNAARFVVMNLDDFEHITLEEKDYTLADRWILSRLQEKIEQVTELLQSYDLGEAARVLYDFVWDEFCDWYIELAKPRLYQNANQRDKKVVQNVLHRVLADQMRLLHPFMPFVTEEVYQHLPRTAESIMVDSWPQKNEKLVWPEAVEDMKTVMTVIRAIRNLKSEFDISLGMEVNVFVYTGSEDKARVLRRGSSYIQQLAHAESVRIDSKRPDELDQMLSSPMGEIEVYIPIEGVVDREREVGRLRKELTKVESDLSKVVEKLSNQAFLQKAPADVVTKERTKREELETKREGIVRRLEMLTKR</sequence>
<dbReference type="InterPro" id="IPR001412">
    <property type="entry name" value="aa-tRNA-synth_I_CS"/>
</dbReference>
<organism evidence="16 17">
    <name type="scientific">Syntrophothermus lipocalidus (strain DSM 12680 / TGB-C1)</name>
    <dbReference type="NCBI Taxonomy" id="643648"/>
    <lineage>
        <taxon>Bacteria</taxon>
        <taxon>Bacillati</taxon>
        <taxon>Bacillota</taxon>
        <taxon>Clostridia</taxon>
        <taxon>Eubacteriales</taxon>
        <taxon>Syntrophomonadaceae</taxon>
        <taxon>Syntrophothermus</taxon>
    </lineage>
</organism>
<dbReference type="PRINTS" id="PR00986">
    <property type="entry name" value="TRNASYNTHVAL"/>
</dbReference>
<evidence type="ECO:0000256" key="5">
    <source>
        <dbReference type="ARBA" id="ARBA00022741"/>
    </source>
</evidence>
<dbReference type="CDD" id="cd00817">
    <property type="entry name" value="ValRS_core"/>
    <property type="match status" value="1"/>
</dbReference>
<dbReference type="InterPro" id="IPR010978">
    <property type="entry name" value="tRNA-bd_arm"/>
</dbReference>
<dbReference type="Gene3D" id="1.10.730.10">
    <property type="entry name" value="Isoleucyl-tRNA Synthetase, Domain 1"/>
    <property type="match status" value="1"/>
</dbReference>
<feature type="domain" description="Methionyl/Valyl/Leucyl/Isoleucyl-tRNA synthetase anticodon-binding" evidence="14">
    <location>
        <begin position="609"/>
        <end position="756"/>
    </location>
</feature>
<dbReference type="EC" id="6.1.1.9" evidence="12"/>
<dbReference type="Gene3D" id="1.10.287.380">
    <property type="entry name" value="Valyl-tRNA synthetase, C-terminal domain"/>
    <property type="match status" value="1"/>
</dbReference>
<dbReference type="OrthoDB" id="9810365at2"/>
<dbReference type="CDD" id="cd07962">
    <property type="entry name" value="Anticodon_Ia_Val"/>
    <property type="match status" value="1"/>
</dbReference>
<dbReference type="EMBL" id="CP002048">
    <property type="protein sequence ID" value="ADI01463.1"/>
    <property type="molecule type" value="Genomic_DNA"/>
</dbReference>
<dbReference type="GO" id="GO:0006438">
    <property type="term" value="P:valyl-tRNA aminoacylation"/>
    <property type="evidence" value="ECO:0007669"/>
    <property type="project" value="UniProtKB-UniRule"/>
</dbReference>
<dbReference type="SUPFAM" id="SSF47323">
    <property type="entry name" value="Anticodon-binding domain of a subclass of class I aminoacyl-tRNA synthetases"/>
    <property type="match status" value="1"/>
</dbReference>
<dbReference type="InterPro" id="IPR019499">
    <property type="entry name" value="Val-tRNA_synth_tRNA-bd"/>
</dbReference>
<keyword evidence="3 12" id="KW-0963">Cytoplasm</keyword>
<dbReference type="SUPFAM" id="SSF46589">
    <property type="entry name" value="tRNA-binding arm"/>
    <property type="match status" value="1"/>
</dbReference>
<dbReference type="KEGG" id="slp:Slip_0680"/>
<evidence type="ECO:0000313" key="17">
    <source>
        <dbReference type="Proteomes" id="UP000000378"/>
    </source>
</evidence>
<dbReference type="InterPro" id="IPR002300">
    <property type="entry name" value="aa-tRNA-synth_Ia"/>
</dbReference>
<dbReference type="RefSeq" id="WP_013174865.1">
    <property type="nucleotide sequence ID" value="NC_014220.1"/>
</dbReference>
<evidence type="ECO:0000256" key="2">
    <source>
        <dbReference type="ARBA" id="ARBA00011245"/>
    </source>
</evidence>
<feature type="short sequence motif" description="'HIGH' region" evidence="12">
    <location>
        <begin position="48"/>
        <end position="58"/>
    </location>
</feature>
<evidence type="ECO:0000256" key="9">
    <source>
        <dbReference type="ARBA" id="ARBA00023146"/>
    </source>
</evidence>
<keyword evidence="7 12" id="KW-0648">Protein biosynthesis</keyword>
<comment type="similarity">
    <text evidence="11 12">Belongs to the class-I aminoacyl-tRNA synthetase family. ValS type 1 subfamily.</text>
</comment>
<dbReference type="InterPro" id="IPR033705">
    <property type="entry name" value="Anticodon_Ia_Val"/>
</dbReference>
<dbReference type="PANTHER" id="PTHR11946:SF93">
    <property type="entry name" value="VALINE--TRNA LIGASE, CHLOROPLASTIC_MITOCHONDRIAL 2"/>
    <property type="match status" value="1"/>
</dbReference>
<dbReference type="Gene3D" id="3.90.740.10">
    <property type="entry name" value="Valyl/Leucyl/Isoleucyl-tRNA synthetase, editing domain"/>
    <property type="match status" value="1"/>
</dbReference>
<dbReference type="NCBIfam" id="TIGR00422">
    <property type="entry name" value="valS"/>
    <property type="match status" value="1"/>
</dbReference>
<keyword evidence="8 12" id="KW-0175">Coiled coil</keyword>
<comment type="subunit">
    <text evidence="2 12">Monomer.</text>
</comment>
<comment type="domain">
    <text evidence="12">ValRS has two distinct active sites: one for aminoacylation and one for editing. The misactivated threonine is translocated from the active site to the editing site.</text>
</comment>
<dbReference type="GO" id="GO:0004832">
    <property type="term" value="F:valine-tRNA ligase activity"/>
    <property type="evidence" value="ECO:0007669"/>
    <property type="project" value="UniProtKB-UniRule"/>
</dbReference>
<evidence type="ECO:0000256" key="10">
    <source>
        <dbReference type="ARBA" id="ARBA00047552"/>
    </source>
</evidence>
<dbReference type="SUPFAM" id="SSF52374">
    <property type="entry name" value="Nucleotidylyl transferase"/>
    <property type="match status" value="1"/>
</dbReference>
<dbReference type="FunFam" id="1.10.287.380:FF:000001">
    <property type="entry name" value="Valine--tRNA ligase"/>
    <property type="match status" value="1"/>
</dbReference>
<dbReference type="Pfam" id="PF10458">
    <property type="entry name" value="Val_tRNA-synt_C"/>
    <property type="match status" value="1"/>
</dbReference>
<feature type="domain" description="Aminoacyl-tRNA synthetase class Ia" evidence="13">
    <location>
        <begin position="19"/>
        <end position="566"/>
    </location>
</feature>
<protein>
    <recommendedName>
        <fullName evidence="12">Valine--tRNA ligase</fullName>
        <ecNumber evidence="12">6.1.1.9</ecNumber>
    </recommendedName>
    <alternativeName>
        <fullName evidence="12">Valyl-tRNA synthetase</fullName>
        <shortName evidence="12">ValRS</shortName>
    </alternativeName>
</protein>
<dbReference type="InterPro" id="IPR037118">
    <property type="entry name" value="Val-tRNA_synth_C_sf"/>
</dbReference>
<dbReference type="FunFam" id="1.10.730.10:FF:000014">
    <property type="entry name" value="Valine--tRNA ligase"/>
    <property type="match status" value="1"/>
</dbReference>
<reference evidence="17" key="1">
    <citation type="journal article" date="2010" name="Stand. Genomic Sci.">
        <title>Complete genome sequence of Syntrophothermus lipocalidus type strain (TGB-C1T).</title>
        <authorList>
            <consortium name="US DOE Joint Genome Institute (JGI-PGF)"/>
            <person name="Djao O."/>
            <person name="Zhang X."/>
            <person name="Lucas S."/>
            <person name="Lapidus A."/>
            <person name="Glavina Del Rio T."/>
            <person name="Nolan M."/>
            <person name="Tice H."/>
            <person name="Cheng J."/>
            <person name="Han C."/>
            <person name="Tapia R."/>
            <person name="Goodwin L."/>
            <person name="Pitluck S."/>
            <person name="Liolios K."/>
            <person name="Ivanova N."/>
            <person name="Mavromatis K."/>
            <person name="Mikhailova N."/>
            <person name="Ovchinnikova G."/>
            <person name="Pati A."/>
            <person name="Brambilla E."/>
            <person name="Chen A."/>
            <person name="Palaniappan K."/>
            <person name="Land M."/>
            <person name="Hauser L."/>
            <person name="Chang Y."/>
            <person name="Jeffries C."/>
            <person name="Rohde M."/>
            <person name="Sikorski J."/>
            <person name="Spring S."/>
            <person name="Goker M."/>
            <person name="Detter J."/>
            <person name="Woyke T."/>
            <person name="Bristow J."/>
            <person name="Eisen J."/>
            <person name="Markowitz V."/>
            <person name="Hugenholtz P."/>
            <person name="Kyrpides N."/>
            <person name="Klenk H."/>
        </authorList>
    </citation>
    <scope>NUCLEOTIDE SEQUENCE [LARGE SCALE GENOMIC DNA]</scope>
    <source>
        <strain evidence="17">DSM 12680 / TGB-C1</strain>
    </source>
</reference>
<dbReference type="FunFam" id="3.40.50.620:FF:000098">
    <property type="entry name" value="Valine--tRNA ligase"/>
    <property type="match status" value="1"/>
</dbReference>
<dbReference type="InterPro" id="IPR014729">
    <property type="entry name" value="Rossmann-like_a/b/a_fold"/>
</dbReference>
<comment type="catalytic activity">
    <reaction evidence="10 12">
        <text>tRNA(Val) + L-valine + ATP = L-valyl-tRNA(Val) + AMP + diphosphate</text>
        <dbReference type="Rhea" id="RHEA:10704"/>
        <dbReference type="Rhea" id="RHEA-COMP:9672"/>
        <dbReference type="Rhea" id="RHEA-COMP:9708"/>
        <dbReference type="ChEBI" id="CHEBI:30616"/>
        <dbReference type="ChEBI" id="CHEBI:33019"/>
        <dbReference type="ChEBI" id="CHEBI:57762"/>
        <dbReference type="ChEBI" id="CHEBI:78442"/>
        <dbReference type="ChEBI" id="CHEBI:78537"/>
        <dbReference type="ChEBI" id="CHEBI:456215"/>
        <dbReference type="EC" id="6.1.1.9"/>
    </reaction>
</comment>
<evidence type="ECO:0000256" key="8">
    <source>
        <dbReference type="ARBA" id="ARBA00023054"/>
    </source>
</evidence>
<dbReference type="InterPro" id="IPR009080">
    <property type="entry name" value="tRNAsynth_Ia_anticodon-bd"/>
</dbReference>
<evidence type="ECO:0000256" key="12">
    <source>
        <dbReference type="HAMAP-Rule" id="MF_02004"/>
    </source>
</evidence>
<feature type="short sequence motif" description="'KMSKS' region" evidence="12">
    <location>
        <begin position="527"/>
        <end position="531"/>
    </location>
</feature>
<dbReference type="PANTHER" id="PTHR11946">
    <property type="entry name" value="VALYL-TRNA SYNTHETASES"/>
    <property type="match status" value="1"/>
</dbReference>
<evidence type="ECO:0000256" key="6">
    <source>
        <dbReference type="ARBA" id="ARBA00022840"/>
    </source>
</evidence>
<evidence type="ECO:0000256" key="1">
    <source>
        <dbReference type="ARBA" id="ARBA00004496"/>
    </source>
</evidence>
<evidence type="ECO:0000256" key="7">
    <source>
        <dbReference type="ARBA" id="ARBA00022917"/>
    </source>
</evidence>
<dbReference type="FunFam" id="3.90.740.10:FF:000005">
    <property type="entry name" value="Valine--tRNA ligase, mitochondrial"/>
    <property type="match status" value="1"/>
</dbReference>
<comment type="domain">
    <text evidence="12">The C-terminal coiled-coil domain is crucial for aminoacylation activity.</text>
</comment>
<comment type="subcellular location">
    <subcellularLocation>
        <location evidence="1 12">Cytoplasm</location>
    </subcellularLocation>
</comment>
<feature type="binding site" evidence="12">
    <location>
        <position position="530"/>
    </location>
    <ligand>
        <name>ATP</name>
        <dbReference type="ChEBI" id="CHEBI:30616"/>
    </ligand>
</feature>
<dbReference type="GO" id="GO:0005524">
    <property type="term" value="F:ATP binding"/>
    <property type="evidence" value="ECO:0007669"/>
    <property type="project" value="UniProtKB-UniRule"/>
</dbReference>
<dbReference type="PROSITE" id="PS00178">
    <property type="entry name" value="AA_TRNA_LIGASE_I"/>
    <property type="match status" value="1"/>
</dbReference>
<dbReference type="Proteomes" id="UP000000378">
    <property type="component" value="Chromosome"/>
</dbReference>
<dbReference type="NCBIfam" id="NF004349">
    <property type="entry name" value="PRK05729.1"/>
    <property type="match status" value="1"/>
</dbReference>
<dbReference type="HOGENOM" id="CLU_001493_0_2_9"/>
<evidence type="ECO:0000313" key="16">
    <source>
        <dbReference type="EMBL" id="ADI01463.1"/>
    </source>
</evidence>
<dbReference type="AlphaFoldDB" id="D7CL78"/>
<comment type="function">
    <text evidence="12">Catalyzes the attachment of valine to tRNA(Val). As ValRS can inadvertently accommodate and process structurally similar amino acids such as threonine, to avoid such errors, it has a 'posttransfer' editing activity that hydrolyzes mischarged Thr-tRNA(Val) in a tRNA-dependent manner.</text>
</comment>
<name>D7CL78_SYNLT</name>
<keyword evidence="5 12" id="KW-0547">Nucleotide-binding</keyword>
<dbReference type="GO" id="GO:0005829">
    <property type="term" value="C:cytosol"/>
    <property type="evidence" value="ECO:0007669"/>
    <property type="project" value="TreeGrafter"/>
</dbReference>
<dbReference type="eggNOG" id="COG0525">
    <property type="taxonomic scope" value="Bacteria"/>
</dbReference>
<dbReference type="InterPro" id="IPR002303">
    <property type="entry name" value="Valyl-tRNA_ligase"/>
</dbReference>
<keyword evidence="17" id="KW-1185">Reference proteome</keyword>
<evidence type="ECO:0000256" key="11">
    <source>
        <dbReference type="ARBA" id="ARBA00060830"/>
    </source>
</evidence>
<accession>D7CL78</accession>
<evidence type="ECO:0000259" key="15">
    <source>
        <dbReference type="Pfam" id="PF10458"/>
    </source>
</evidence>
<keyword evidence="4 12" id="KW-0436">Ligase</keyword>
<dbReference type="SUPFAM" id="SSF50677">
    <property type="entry name" value="ValRS/IleRS/LeuRS editing domain"/>
    <property type="match status" value="1"/>
</dbReference>
<evidence type="ECO:0000259" key="13">
    <source>
        <dbReference type="Pfam" id="PF00133"/>
    </source>
</evidence>
<proteinExistence type="inferred from homology"/>
<evidence type="ECO:0000256" key="4">
    <source>
        <dbReference type="ARBA" id="ARBA00022598"/>
    </source>
</evidence>
<dbReference type="Pfam" id="PF00133">
    <property type="entry name" value="tRNA-synt_1"/>
    <property type="match status" value="1"/>
</dbReference>
<dbReference type="STRING" id="643648.Slip_0680"/>
<evidence type="ECO:0000256" key="3">
    <source>
        <dbReference type="ARBA" id="ARBA00022490"/>
    </source>
</evidence>
<dbReference type="InterPro" id="IPR009008">
    <property type="entry name" value="Val/Leu/Ile-tRNA-synth_edit"/>
</dbReference>
<dbReference type="Gene3D" id="3.40.50.620">
    <property type="entry name" value="HUPs"/>
    <property type="match status" value="2"/>
</dbReference>
<reference evidence="16 17" key="2">
    <citation type="journal article" date="2010" name="Stand. Genomic Sci.">
        <title>Complete genome sequence of Syntrophothermus lipocalidus type strain (TGB-C1).</title>
        <authorList>
            <person name="Djao O.D."/>
            <person name="Zhang X."/>
            <person name="Lucas S."/>
            <person name="Lapidus A."/>
            <person name="Del Rio T.G."/>
            <person name="Nolan M."/>
            <person name="Tice H."/>
            <person name="Cheng J.F."/>
            <person name="Han C."/>
            <person name="Tapia R."/>
            <person name="Goodwin L."/>
            <person name="Pitluck S."/>
            <person name="Liolios K."/>
            <person name="Ivanova N."/>
            <person name="Mavromatis K."/>
            <person name="Mikhailova N."/>
            <person name="Ovchinnikova G."/>
            <person name="Pati A."/>
            <person name="Brambilla E."/>
            <person name="Chen A."/>
            <person name="Palaniappan K."/>
            <person name="Land M."/>
            <person name="Hauser L."/>
            <person name="Chang Y.J."/>
            <person name="Jeffries C.D."/>
            <person name="Rohde M."/>
            <person name="Sikorski J."/>
            <person name="Spring S."/>
            <person name="Goker M."/>
            <person name="Detter J.C."/>
            <person name="Woyke T."/>
            <person name="Bristow J."/>
            <person name="Eisen J.A."/>
            <person name="Markowitz V."/>
            <person name="Hugenholtz P."/>
            <person name="Kyrpides N.C."/>
            <person name="Klenk H.P."/>
        </authorList>
    </citation>
    <scope>NUCLEOTIDE SEQUENCE [LARGE SCALE GENOMIC DNA]</scope>
    <source>
        <strain evidence="17">DSM 12680 / TGB-C1</strain>
    </source>
</reference>
<dbReference type="HAMAP" id="MF_02004">
    <property type="entry name" value="Val_tRNA_synth_type1"/>
    <property type="match status" value="1"/>
</dbReference>
<evidence type="ECO:0000259" key="14">
    <source>
        <dbReference type="Pfam" id="PF08264"/>
    </source>
</evidence>